<proteinExistence type="inferred from homology"/>
<accession>A0ABT9ZY51</accession>
<dbReference type="GO" id="GO:0016491">
    <property type="term" value="F:oxidoreductase activity"/>
    <property type="evidence" value="ECO:0007669"/>
    <property type="project" value="UniProtKB-KW"/>
</dbReference>
<dbReference type="EC" id="1.3.99.29" evidence="7"/>
<evidence type="ECO:0000256" key="2">
    <source>
        <dbReference type="ARBA" id="ARBA00022746"/>
    </source>
</evidence>
<keyword evidence="2 5" id="KW-0125">Carotenoid biosynthesis</keyword>
<evidence type="ECO:0000256" key="5">
    <source>
        <dbReference type="RuleBase" id="RU362075"/>
    </source>
</evidence>
<dbReference type="PANTHER" id="PTHR43734">
    <property type="entry name" value="PHYTOENE DESATURASE"/>
    <property type="match status" value="1"/>
</dbReference>
<dbReference type="RefSeq" id="WP_307327898.1">
    <property type="nucleotide sequence ID" value="NZ_JAUSUG010000015.1"/>
</dbReference>
<dbReference type="InterPro" id="IPR014105">
    <property type="entry name" value="Carotenoid/retinoid_OxRdtase"/>
</dbReference>
<organism evidence="7 8">
    <name type="scientific">Evansella vedderi</name>
    <dbReference type="NCBI Taxonomy" id="38282"/>
    <lineage>
        <taxon>Bacteria</taxon>
        <taxon>Bacillati</taxon>
        <taxon>Bacillota</taxon>
        <taxon>Bacilli</taxon>
        <taxon>Bacillales</taxon>
        <taxon>Bacillaceae</taxon>
        <taxon>Evansella</taxon>
    </lineage>
</organism>
<evidence type="ECO:0000259" key="6">
    <source>
        <dbReference type="Pfam" id="PF01593"/>
    </source>
</evidence>
<dbReference type="PRINTS" id="PR00419">
    <property type="entry name" value="ADXRDTASE"/>
</dbReference>
<evidence type="ECO:0000256" key="4">
    <source>
        <dbReference type="ARBA" id="ARBA00038322"/>
    </source>
</evidence>
<comment type="pathway">
    <text evidence="1 5">Carotenoid biosynthesis.</text>
</comment>
<dbReference type="SUPFAM" id="SSF51905">
    <property type="entry name" value="FAD/NAD(P)-binding domain"/>
    <property type="match status" value="1"/>
</dbReference>
<dbReference type="Gene3D" id="3.50.50.60">
    <property type="entry name" value="FAD/NAD(P)-binding domain"/>
    <property type="match status" value="2"/>
</dbReference>
<evidence type="ECO:0000313" key="8">
    <source>
        <dbReference type="Proteomes" id="UP001230005"/>
    </source>
</evidence>
<dbReference type="Proteomes" id="UP001230005">
    <property type="component" value="Unassembled WGS sequence"/>
</dbReference>
<dbReference type="EC" id="1.3.99.26" evidence="7"/>
<feature type="domain" description="Amine oxidase" evidence="6">
    <location>
        <begin position="12"/>
        <end position="485"/>
    </location>
</feature>
<keyword evidence="3 5" id="KW-0560">Oxidoreductase</keyword>
<dbReference type="Pfam" id="PF01593">
    <property type="entry name" value="Amino_oxidase"/>
    <property type="match status" value="1"/>
</dbReference>
<protein>
    <submittedName>
        <fullName evidence="7">Phytoene desaturase</fullName>
        <ecNumber evidence="7">1.3.99.26</ecNumber>
        <ecNumber evidence="7">1.3.99.28</ecNumber>
        <ecNumber evidence="7">1.3.99.29</ecNumber>
        <ecNumber evidence="7">1.3.99.31</ecNumber>
    </submittedName>
</protein>
<dbReference type="PROSITE" id="PS00982">
    <property type="entry name" value="PHYTOENE_DH"/>
    <property type="match status" value="1"/>
</dbReference>
<comment type="similarity">
    <text evidence="4">Belongs to the carotenoid/retinoid oxidoreductase family. CrtN subfamily.</text>
</comment>
<gene>
    <name evidence="7" type="ORF">J2S74_003591</name>
</gene>
<dbReference type="PANTHER" id="PTHR43734:SF1">
    <property type="entry name" value="PHYTOENE DESATURASE"/>
    <property type="match status" value="1"/>
</dbReference>
<evidence type="ECO:0000256" key="1">
    <source>
        <dbReference type="ARBA" id="ARBA00004829"/>
    </source>
</evidence>
<reference evidence="7 8" key="1">
    <citation type="submission" date="2023-07" db="EMBL/GenBank/DDBJ databases">
        <title>Genomic Encyclopedia of Type Strains, Phase IV (KMG-IV): sequencing the most valuable type-strain genomes for metagenomic binning, comparative biology and taxonomic classification.</title>
        <authorList>
            <person name="Goeker M."/>
        </authorList>
    </citation>
    <scope>NUCLEOTIDE SEQUENCE [LARGE SCALE GENOMIC DNA]</scope>
    <source>
        <strain evidence="7 8">DSM 9768</strain>
    </source>
</reference>
<dbReference type="InterPro" id="IPR002937">
    <property type="entry name" value="Amino_oxidase"/>
</dbReference>
<evidence type="ECO:0000256" key="3">
    <source>
        <dbReference type="ARBA" id="ARBA00023002"/>
    </source>
</evidence>
<sequence>MQKIIIVGGGPGGLAAAMLLSAQGYTIELYEKQPYIGGRTSSLQMGDFSFDLGPTIFCLPHILERLFQLSGRNLKDYVDLKEMDPLYTLIFDGFCFRPKRNIEELENQIERLFPGEGINCRRFFEHTRKKLEALLPILENKHDSVIDYLRCRSIRALPEIEMGKTMYEVAAKYFKDERLRQAFSFQAKYIGMSPWECPGAFSILPFIEHEYGIHHPIGGLNQLTKAMARVVKEYGGNIYTNSGVNKLIIKDKQVTGVQLDNGEIVHGDEVILNADFAYAMTTLVDDSKRRKYKNKVLEKKKYTCSTFMIYAGINYPLSLDHHTFIFSKDFKKYMQDITKCGNVPKDPSIYLQHATATDKTRSPKGKSSLYILVPVPNNFSNIDWEEEKLTFRQLIWSIIEKKTGVHNIQSHIEMEKIITPNNWEKDHFVFRGANFSFSHYFSQLMYFRPHNDFEEFQNVWLVGGGTHPGSGLPTIFESARITAKLLMESHH</sequence>
<comment type="caution">
    <text evidence="7">The sequence shown here is derived from an EMBL/GenBank/DDBJ whole genome shotgun (WGS) entry which is preliminary data.</text>
</comment>
<dbReference type="EMBL" id="JAUSUG010000015">
    <property type="protein sequence ID" value="MDQ0256173.1"/>
    <property type="molecule type" value="Genomic_DNA"/>
</dbReference>
<dbReference type="InterPro" id="IPR036188">
    <property type="entry name" value="FAD/NAD-bd_sf"/>
</dbReference>
<dbReference type="EC" id="1.3.99.31" evidence="7"/>
<evidence type="ECO:0000313" key="7">
    <source>
        <dbReference type="EMBL" id="MDQ0256173.1"/>
    </source>
</evidence>
<dbReference type="NCBIfam" id="TIGR02734">
    <property type="entry name" value="crtI_fam"/>
    <property type="match status" value="1"/>
</dbReference>
<keyword evidence="8" id="KW-1185">Reference proteome</keyword>
<name>A0ABT9ZY51_9BACI</name>
<dbReference type="EC" id="1.3.99.28" evidence="7"/>
<dbReference type="InterPro" id="IPR008150">
    <property type="entry name" value="Phytoene_DH_bac_CS"/>
</dbReference>